<dbReference type="SUPFAM" id="SSF48371">
    <property type="entry name" value="ARM repeat"/>
    <property type="match status" value="1"/>
</dbReference>
<proteinExistence type="predicted"/>
<gene>
    <name evidence="5" type="ORF">METZ01_LOCUS323870</name>
</gene>
<dbReference type="Gene3D" id="2.40.100.10">
    <property type="entry name" value="Cyclophilin-like"/>
    <property type="match status" value="1"/>
</dbReference>
<evidence type="ECO:0000256" key="2">
    <source>
        <dbReference type="ARBA" id="ARBA00023110"/>
    </source>
</evidence>
<dbReference type="AlphaFoldDB" id="A0A382PCQ6"/>
<dbReference type="InterPro" id="IPR016024">
    <property type="entry name" value="ARM-type_fold"/>
</dbReference>
<evidence type="ECO:0000256" key="3">
    <source>
        <dbReference type="ARBA" id="ARBA00023235"/>
    </source>
</evidence>
<keyword evidence="2" id="KW-0697">Rotamase</keyword>
<sequence length="345" mass="37877">MSGACTEGDGFATVLSSLISDPSAQEPHGWHRAAHALVAMAEVSSERGDLLIKNFISHQNPFARSYVARAARITRNLEVLLDLMGDTDSNVLVHTVQGLFEIKGHDADSILIAQLSSTDPLLVLTVAQLLQGSPNSQEAIEPLVESLRIMSQEQKQTYRDPRMALLERLGEFGGSGQVTSLEPYLRDYDAVLANRVAEILQSWTDTDWTADPQILDRLPTPSLIEIGQMENTVVTLYMARGGEIPIGLLPNLAPTHAYRFKKLAESGQLNGLTFHRVVSNFVIQGLSPGANEYAGYPEYTRDEIGVLAHWRGTVGTSTRGRDTGDGQIFVNLVDNHNLNHDFTIF</sequence>
<dbReference type="SUPFAM" id="SSF50891">
    <property type="entry name" value="Cyclophilin-like"/>
    <property type="match status" value="1"/>
</dbReference>
<dbReference type="InterPro" id="IPR002130">
    <property type="entry name" value="Cyclophilin-type_PPIase_dom"/>
</dbReference>
<dbReference type="PANTHER" id="PTHR45625:SF4">
    <property type="entry name" value="PEPTIDYLPROLYL ISOMERASE DOMAIN AND WD REPEAT-CONTAINING PROTEIN 1"/>
    <property type="match status" value="1"/>
</dbReference>
<dbReference type="Pfam" id="PF00160">
    <property type="entry name" value="Pro_isomerase"/>
    <property type="match status" value="1"/>
</dbReference>
<evidence type="ECO:0000313" key="5">
    <source>
        <dbReference type="EMBL" id="SVC71016.1"/>
    </source>
</evidence>
<feature type="non-terminal residue" evidence="5">
    <location>
        <position position="345"/>
    </location>
</feature>
<dbReference type="GO" id="GO:0003755">
    <property type="term" value="F:peptidyl-prolyl cis-trans isomerase activity"/>
    <property type="evidence" value="ECO:0007669"/>
    <property type="project" value="UniProtKB-KW"/>
</dbReference>
<reference evidence="5" key="1">
    <citation type="submission" date="2018-05" db="EMBL/GenBank/DDBJ databases">
        <authorList>
            <person name="Lanie J.A."/>
            <person name="Ng W.-L."/>
            <person name="Kazmierczak K.M."/>
            <person name="Andrzejewski T.M."/>
            <person name="Davidsen T.M."/>
            <person name="Wayne K.J."/>
            <person name="Tettelin H."/>
            <person name="Glass J.I."/>
            <person name="Rusch D."/>
            <person name="Podicherti R."/>
            <person name="Tsui H.-C.T."/>
            <person name="Winkler M.E."/>
        </authorList>
    </citation>
    <scope>NUCLEOTIDE SEQUENCE</scope>
</reference>
<dbReference type="InterPro" id="IPR029000">
    <property type="entry name" value="Cyclophilin-like_dom_sf"/>
</dbReference>
<dbReference type="EMBL" id="UINC01106387">
    <property type="protein sequence ID" value="SVC71016.1"/>
    <property type="molecule type" value="Genomic_DNA"/>
</dbReference>
<protein>
    <recommendedName>
        <fullName evidence="1">peptidylprolyl isomerase</fullName>
        <ecNumber evidence="1">5.2.1.8</ecNumber>
    </recommendedName>
</protein>
<keyword evidence="3" id="KW-0413">Isomerase</keyword>
<dbReference type="EC" id="5.2.1.8" evidence="1"/>
<dbReference type="InterPro" id="IPR044666">
    <property type="entry name" value="Cyclophilin_A-like"/>
</dbReference>
<dbReference type="PROSITE" id="PS50072">
    <property type="entry name" value="CSA_PPIASE_2"/>
    <property type="match status" value="1"/>
</dbReference>
<dbReference type="InterPro" id="IPR011989">
    <property type="entry name" value="ARM-like"/>
</dbReference>
<accession>A0A382PCQ6</accession>
<name>A0A382PCQ6_9ZZZZ</name>
<evidence type="ECO:0000256" key="1">
    <source>
        <dbReference type="ARBA" id="ARBA00013194"/>
    </source>
</evidence>
<feature type="domain" description="PPIase cyclophilin-type" evidence="4">
    <location>
        <begin position="242"/>
        <end position="345"/>
    </location>
</feature>
<organism evidence="5">
    <name type="scientific">marine metagenome</name>
    <dbReference type="NCBI Taxonomy" id="408172"/>
    <lineage>
        <taxon>unclassified sequences</taxon>
        <taxon>metagenomes</taxon>
        <taxon>ecological metagenomes</taxon>
    </lineage>
</organism>
<dbReference type="PANTHER" id="PTHR45625">
    <property type="entry name" value="PEPTIDYL-PROLYL CIS-TRANS ISOMERASE-RELATED"/>
    <property type="match status" value="1"/>
</dbReference>
<dbReference type="Gene3D" id="1.25.10.10">
    <property type="entry name" value="Leucine-rich Repeat Variant"/>
    <property type="match status" value="1"/>
</dbReference>
<evidence type="ECO:0000259" key="4">
    <source>
        <dbReference type="PROSITE" id="PS50072"/>
    </source>
</evidence>